<evidence type="ECO:0000256" key="3">
    <source>
        <dbReference type="SAM" id="Coils"/>
    </source>
</evidence>
<reference evidence="4" key="1">
    <citation type="journal article" date="2023" name="Science">
        <title>Genome structures resolve the early diversification of teleost fishes.</title>
        <authorList>
            <person name="Parey E."/>
            <person name="Louis A."/>
            <person name="Montfort J."/>
            <person name="Bouchez O."/>
            <person name="Roques C."/>
            <person name="Iampietro C."/>
            <person name="Lluch J."/>
            <person name="Castinel A."/>
            <person name="Donnadieu C."/>
            <person name="Desvignes T."/>
            <person name="Floi Bucao C."/>
            <person name="Jouanno E."/>
            <person name="Wen M."/>
            <person name="Mejri S."/>
            <person name="Dirks R."/>
            <person name="Jansen H."/>
            <person name="Henkel C."/>
            <person name="Chen W.J."/>
            <person name="Zahm M."/>
            <person name="Cabau C."/>
            <person name="Klopp C."/>
            <person name="Thompson A.W."/>
            <person name="Robinson-Rechavi M."/>
            <person name="Braasch I."/>
            <person name="Lecointre G."/>
            <person name="Bobe J."/>
            <person name="Postlethwait J.H."/>
            <person name="Berthelot C."/>
            <person name="Roest Crollius H."/>
            <person name="Guiguen Y."/>
        </authorList>
    </citation>
    <scope>NUCLEOTIDE SEQUENCE</scope>
    <source>
        <strain evidence="4">WJC10195</strain>
    </source>
</reference>
<evidence type="ECO:0000313" key="4">
    <source>
        <dbReference type="EMBL" id="KAJ8343519.1"/>
    </source>
</evidence>
<evidence type="ECO:0000256" key="1">
    <source>
        <dbReference type="ARBA" id="ARBA00023054"/>
    </source>
</evidence>
<keyword evidence="5" id="KW-1185">Reference proteome</keyword>
<dbReference type="PANTHER" id="PTHR22420">
    <property type="entry name" value="PROTEIN FAM81A"/>
    <property type="match status" value="1"/>
</dbReference>
<protein>
    <submittedName>
        <fullName evidence="4">Uncharacterized protein</fullName>
    </submittedName>
</protein>
<sequence length="71" mass="8187">MLKATISRVEQRLWDGVQDLRTETNTGFAIIHESLASLRKVLEAKIKLGHEQLEEQIRQTQKQGSRVEQSE</sequence>
<accession>A0A9Q1ER30</accession>
<organism evidence="4 5">
    <name type="scientific">Synaphobranchus kaupii</name>
    <name type="common">Kaup's arrowtooth eel</name>
    <dbReference type="NCBI Taxonomy" id="118154"/>
    <lineage>
        <taxon>Eukaryota</taxon>
        <taxon>Metazoa</taxon>
        <taxon>Chordata</taxon>
        <taxon>Craniata</taxon>
        <taxon>Vertebrata</taxon>
        <taxon>Euteleostomi</taxon>
        <taxon>Actinopterygii</taxon>
        <taxon>Neopterygii</taxon>
        <taxon>Teleostei</taxon>
        <taxon>Anguilliformes</taxon>
        <taxon>Synaphobranchidae</taxon>
        <taxon>Synaphobranchus</taxon>
    </lineage>
</organism>
<dbReference type="AlphaFoldDB" id="A0A9Q1ER30"/>
<comment type="similarity">
    <text evidence="2">Belongs to the FAM81 family.</text>
</comment>
<feature type="coiled-coil region" evidence="3">
    <location>
        <begin position="43"/>
        <end position="70"/>
    </location>
</feature>
<dbReference type="Proteomes" id="UP001152622">
    <property type="component" value="Chromosome 13"/>
</dbReference>
<name>A0A9Q1ER30_SYNKA</name>
<proteinExistence type="inferred from homology"/>
<dbReference type="EMBL" id="JAINUF010000013">
    <property type="protein sequence ID" value="KAJ8343519.1"/>
    <property type="molecule type" value="Genomic_DNA"/>
</dbReference>
<comment type="caution">
    <text evidence="4">The sequence shown here is derived from an EMBL/GenBank/DDBJ whole genome shotgun (WGS) entry which is preliminary data.</text>
</comment>
<evidence type="ECO:0000313" key="5">
    <source>
        <dbReference type="Proteomes" id="UP001152622"/>
    </source>
</evidence>
<keyword evidence="1 3" id="KW-0175">Coiled coil</keyword>
<dbReference type="OrthoDB" id="10014002at2759"/>
<dbReference type="PANTHER" id="PTHR22420:SF2">
    <property type="entry name" value="PROTEIN FAM81A"/>
    <property type="match status" value="1"/>
</dbReference>
<evidence type="ECO:0000256" key="2">
    <source>
        <dbReference type="ARBA" id="ARBA00046344"/>
    </source>
</evidence>
<dbReference type="InterPro" id="IPR029619">
    <property type="entry name" value="FAM81"/>
</dbReference>
<gene>
    <name evidence="4" type="ORF">SKAU_G00308480</name>
</gene>